<proteinExistence type="predicted"/>
<dbReference type="AlphaFoldDB" id="A0A6J5ZHZ3"/>
<accession>A0A6J5ZHZ3</accession>
<protein>
    <submittedName>
        <fullName evidence="1">Unannotated protein</fullName>
    </submittedName>
</protein>
<sequence length="203" mass="21453">MSLRSLRSRNGPPLAVKTNFETSRFEPPIRHCQSAECSESTGKSWSGLAIDITRSPPATSDSLLARATRFPTFSAASVGASPIDPVIPFKTTSHVIAAISVEAPGPSITVVSARAPLIKSAPFVTPTTGTLNFLACSIISSGLFPADVIATTRKRFGLAATISSACTPIDPVEPRITKSFIIYLAINDLGDFELENKECRCGA</sequence>
<name>A0A6J5ZHZ3_9ZZZZ</name>
<dbReference type="EMBL" id="CAESAF010000098">
    <property type="protein sequence ID" value="CAB4340070.1"/>
    <property type="molecule type" value="Genomic_DNA"/>
</dbReference>
<gene>
    <name evidence="1" type="ORF">UFOPK3574_00849</name>
</gene>
<reference evidence="1" key="1">
    <citation type="submission" date="2020-05" db="EMBL/GenBank/DDBJ databases">
        <authorList>
            <person name="Chiriac C."/>
            <person name="Salcher M."/>
            <person name="Ghai R."/>
            <person name="Kavagutti S V."/>
        </authorList>
    </citation>
    <scope>NUCLEOTIDE SEQUENCE</scope>
</reference>
<evidence type="ECO:0000313" key="1">
    <source>
        <dbReference type="EMBL" id="CAB4340070.1"/>
    </source>
</evidence>
<organism evidence="1">
    <name type="scientific">freshwater metagenome</name>
    <dbReference type="NCBI Taxonomy" id="449393"/>
    <lineage>
        <taxon>unclassified sequences</taxon>
        <taxon>metagenomes</taxon>
        <taxon>ecological metagenomes</taxon>
    </lineage>
</organism>